<evidence type="ECO:0000313" key="4">
    <source>
        <dbReference type="EMBL" id="KAB0668850.1"/>
    </source>
</evidence>
<gene>
    <name evidence="4" type="ORF">F6V30_15210</name>
</gene>
<reference evidence="4 5" key="1">
    <citation type="journal article" date="2020" name="Microorganisms">
        <title>Description of Three Novel Members in the Family Geobacteraceae, Oryzomonas japonicum gen. nov., sp. nov., Oryzomonas sagensis sp. nov., and Oryzomonas ruber sp. nov.</title>
        <authorList>
            <person name="Xu Z."/>
            <person name="Masuda Y."/>
            <person name="Hayakawa C."/>
            <person name="Ushijima N."/>
            <person name="Kawano K."/>
            <person name="Shiratori Y."/>
            <person name="Senoo K."/>
            <person name="Itoh H."/>
        </authorList>
    </citation>
    <scope>NUCLEOTIDE SEQUENCE [LARGE SCALE GENOMIC DNA]</scope>
    <source>
        <strain evidence="4 5">Red100</strain>
    </source>
</reference>
<proteinExistence type="predicted"/>
<accession>A0ABQ6TLM4</accession>
<dbReference type="EMBL" id="VZRA01000005">
    <property type="protein sequence ID" value="KAB0668850.1"/>
    <property type="molecule type" value="Genomic_DNA"/>
</dbReference>
<comment type="caution">
    <text evidence="4">The sequence shown here is derived from an EMBL/GenBank/DDBJ whole genome shotgun (WGS) entry which is preliminary data.</text>
</comment>
<feature type="domain" description="Rhodanese" evidence="2">
    <location>
        <begin position="499"/>
        <end position="619"/>
    </location>
</feature>
<evidence type="ECO:0000259" key="2">
    <source>
        <dbReference type="PROSITE" id="PS50206"/>
    </source>
</evidence>
<dbReference type="InterPro" id="IPR002016">
    <property type="entry name" value="Haem_peroxidase"/>
</dbReference>
<evidence type="ECO:0000256" key="1">
    <source>
        <dbReference type="ARBA" id="ARBA00022737"/>
    </source>
</evidence>
<dbReference type="Proteomes" id="UP000798046">
    <property type="component" value="Unassembled WGS sequence"/>
</dbReference>
<dbReference type="InterPro" id="IPR001307">
    <property type="entry name" value="Thiosulphate_STrfase_CS"/>
</dbReference>
<evidence type="ECO:0000313" key="5">
    <source>
        <dbReference type="Proteomes" id="UP000798046"/>
    </source>
</evidence>
<dbReference type="InterPro" id="IPR001763">
    <property type="entry name" value="Rhodanese-like_dom"/>
</dbReference>
<dbReference type="InterPro" id="IPR036873">
    <property type="entry name" value="Rhodanese-like_dom_sf"/>
</dbReference>
<dbReference type="CDD" id="cd01449">
    <property type="entry name" value="TST_Repeat_2"/>
    <property type="match status" value="2"/>
</dbReference>
<dbReference type="InterPro" id="IPR051126">
    <property type="entry name" value="Thiosulfate_sulfurtransferase"/>
</dbReference>
<keyword evidence="1" id="KW-0677">Repeat</keyword>
<dbReference type="SUPFAM" id="SSF52821">
    <property type="entry name" value="Rhodanese/Cell cycle control phosphatase"/>
    <property type="match status" value="4"/>
</dbReference>
<sequence length="644" mass="70601">MKRILYVLMFLAFVGVPLGGCGSTTESKVSAVSTLTAAMSEFPNGKLLVSADSLQNSLGARNLIIIDTRAAATYATSHIPGAINLHWADYRDGTAMALKPLATLQQQLGAAGITRDATIVIYDETINSWGAAGRVFWMLDYLGCDDIHILNGGWDKWSADKRPAQTGTNTLSAATFTAATNLRTDISAQKEHIENRLGNSDFVVLDARTDEEYMGWPLYGQARPGHIKGSVNIPYTWFYNSDGTSLDYKNLKALFESRGVTSDKEVVAHCTSGIRSAYAYFLMRLMGYSRCANYDGSILEWAATTPDLPMEYAANYKQVVYPGWVQTLINGGTPATFPSGNSYKIFECSWGTTSSTYTTGHIPGAIHFNTNNVEARDYLNPTNAFPVTDANEIVWDLVSDSLLEARLAAMGVSNSTTVIVYGDSPIATTRVYWALRYAGVDVRFLNGGLSYWKANGGTVETTAHSATAASFTINPQNQLKALTPEIKTYADYYRANGTVPSGKVLVDVRGIQEYTGEILGYSDPVLTRKGRIPGAVWGYNADSSSSYYVDGDATLRSYTEVRDMWAAKGITSDKTVIFYCGTGWRSTLGFLYADLMGWPNIKNYDSWYVWSTFYELANGTIHRDAPFNDPNMPIDTGWSLLTAL</sequence>
<evidence type="ECO:0008006" key="6">
    <source>
        <dbReference type="Google" id="ProtNLM"/>
    </source>
</evidence>
<feature type="domain" description="Rhodanese" evidence="2">
    <location>
        <begin position="59"/>
        <end position="166"/>
    </location>
</feature>
<dbReference type="PROSITE" id="PS00380">
    <property type="entry name" value="RHODANESE_1"/>
    <property type="match status" value="2"/>
</dbReference>
<evidence type="ECO:0000259" key="3">
    <source>
        <dbReference type="PROSITE" id="PS50873"/>
    </source>
</evidence>
<dbReference type="Gene3D" id="3.40.250.10">
    <property type="entry name" value="Rhodanese-like domain"/>
    <property type="match status" value="4"/>
</dbReference>
<dbReference type="SMART" id="SM00450">
    <property type="entry name" value="RHOD"/>
    <property type="match status" value="4"/>
</dbReference>
<dbReference type="PROSITE" id="PS50873">
    <property type="entry name" value="PEROXIDASE_4"/>
    <property type="match status" value="1"/>
</dbReference>
<dbReference type="Pfam" id="PF00581">
    <property type="entry name" value="Rhodanese"/>
    <property type="match status" value="4"/>
</dbReference>
<feature type="domain" description="Plant heme peroxidase family profile" evidence="3">
    <location>
        <begin position="143"/>
        <end position="337"/>
    </location>
</feature>
<dbReference type="PROSITE" id="PS50206">
    <property type="entry name" value="RHODANESE_3"/>
    <property type="match status" value="4"/>
</dbReference>
<dbReference type="PANTHER" id="PTHR43855">
    <property type="entry name" value="THIOSULFATE SULFURTRANSFERASE"/>
    <property type="match status" value="1"/>
</dbReference>
<feature type="domain" description="Rhodanese" evidence="2">
    <location>
        <begin position="357"/>
        <end position="461"/>
    </location>
</feature>
<protein>
    <recommendedName>
        <fullName evidence="6">Thiosulfate/3-mercaptopyruvate sulfurtransferase</fullName>
    </recommendedName>
</protein>
<feature type="domain" description="Rhodanese" evidence="2">
    <location>
        <begin position="198"/>
        <end position="306"/>
    </location>
</feature>
<name>A0ABQ6TLM4_9BACT</name>
<dbReference type="RefSeq" id="WP_151157831.1">
    <property type="nucleotide sequence ID" value="NZ_VZRA01000005.1"/>
</dbReference>
<dbReference type="CDD" id="cd01448">
    <property type="entry name" value="TST_Repeat_1"/>
    <property type="match status" value="2"/>
</dbReference>
<keyword evidence="5" id="KW-1185">Reference proteome</keyword>
<organism evidence="4 5">
    <name type="scientific">Oryzomonas sagensis</name>
    <dbReference type="NCBI Taxonomy" id="2603857"/>
    <lineage>
        <taxon>Bacteria</taxon>
        <taxon>Pseudomonadati</taxon>
        <taxon>Thermodesulfobacteriota</taxon>
        <taxon>Desulfuromonadia</taxon>
        <taxon>Geobacterales</taxon>
        <taxon>Geobacteraceae</taxon>
        <taxon>Oryzomonas</taxon>
    </lineage>
</organism>
<dbReference type="PANTHER" id="PTHR43855:SF1">
    <property type="entry name" value="THIOSULFATE SULFURTRANSFERASE"/>
    <property type="match status" value="1"/>
</dbReference>